<evidence type="ECO:0000256" key="5">
    <source>
        <dbReference type="ARBA" id="ARBA00033164"/>
    </source>
</evidence>
<dbReference type="CDD" id="cd02869">
    <property type="entry name" value="PseudoU_synth_RluA_like"/>
    <property type="match status" value="1"/>
</dbReference>
<evidence type="ECO:0000256" key="3">
    <source>
        <dbReference type="ARBA" id="ARBA00023235"/>
    </source>
</evidence>
<dbReference type="InterPro" id="IPR020103">
    <property type="entry name" value="PsdUridine_synth_cat_dom_sf"/>
</dbReference>
<feature type="domain" description="RNA-binding S4" evidence="7">
    <location>
        <begin position="13"/>
        <end position="73"/>
    </location>
</feature>
<comment type="similarity">
    <text evidence="2">Belongs to the pseudouridine synthase RluA family.</text>
</comment>
<evidence type="ECO:0000256" key="6">
    <source>
        <dbReference type="PROSITE-ProRule" id="PRU00182"/>
    </source>
</evidence>
<dbReference type="PANTHER" id="PTHR21600:SF44">
    <property type="entry name" value="RIBOSOMAL LARGE SUBUNIT PSEUDOURIDINE SYNTHASE D"/>
    <property type="match status" value="1"/>
</dbReference>
<dbReference type="InterPro" id="IPR050188">
    <property type="entry name" value="RluA_PseudoU_synthase"/>
</dbReference>
<sequence>MREIIITEEFMDMRLDRFISKVTTLSKGEIQKLLRKKYIKVNGKKQEGSYRTEKLDKVQFFLSDEVFKEDNLHSKVNTNNLNIIYEDKNITLIDKPSGILSQADGSSKEDIVSMLISYLNTKSTGIVTRLDLNTSGIVLAGKNRRALMLLNEMSKNKLIDKRYLTLVRGNFDREGTITHYGIKDNKENKLLLGNKKIDGSFEVSAEFIIKKRYKYHTLLEVRLITGKTHQIRSQLDKIGFPVVGDRKYNKSKQCGNKDDFKINRQFLHCYKLTLKYSEKYKEIVTEDKSFYSDLPKELKNVLKSLDE</sequence>
<dbReference type="Pfam" id="PF00849">
    <property type="entry name" value="PseudoU_synth_2"/>
    <property type="match status" value="1"/>
</dbReference>
<comment type="caution">
    <text evidence="8">The sequence shown here is derived from an EMBL/GenBank/DDBJ whole genome shotgun (WGS) entry which is preliminary data.</text>
</comment>
<organism evidence="8 9">
    <name type="scientific">Anaerofustis stercorihominis</name>
    <dbReference type="NCBI Taxonomy" id="214853"/>
    <lineage>
        <taxon>Bacteria</taxon>
        <taxon>Bacillati</taxon>
        <taxon>Bacillota</taxon>
        <taxon>Clostridia</taxon>
        <taxon>Eubacteriales</taxon>
        <taxon>Eubacteriaceae</taxon>
        <taxon>Anaerofustis</taxon>
    </lineage>
</organism>
<dbReference type="InterPro" id="IPR002942">
    <property type="entry name" value="S4_RNA-bd"/>
</dbReference>
<dbReference type="SMART" id="SM00363">
    <property type="entry name" value="S4"/>
    <property type="match status" value="1"/>
</dbReference>
<name>A0A3E3DVJ9_9FIRM</name>
<dbReference type="InterPro" id="IPR006145">
    <property type="entry name" value="PsdUridine_synth_RsuA/RluA"/>
</dbReference>
<keyword evidence="6" id="KW-0694">RNA-binding</keyword>
<proteinExistence type="inferred from homology"/>
<accession>A0A3E3DVJ9</accession>
<dbReference type="InterPro" id="IPR006224">
    <property type="entry name" value="PsdUridine_synth_RluA-like_CS"/>
</dbReference>
<dbReference type="AlphaFoldDB" id="A0A3E3DVJ9"/>
<dbReference type="PROSITE" id="PS01129">
    <property type="entry name" value="PSI_RLU"/>
    <property type="match status" value="1"/>
</dbReference>
<dbReference type="GO" id="GO:0000455">
    <property type="term" value="P:enzyme-directed rRNA pseudouridine synthesis"/>
    <property type="evidence" value="ECO:0007669"/>
    <property type="project" value="UniProtKB-ARBA"/>
</dbReference>
<dbReference type="Gene3D" id="3.30.2350.10">
    <property type="entry name" value="Pseudouridine synthase"/>
    <property type="match status" value="1"/>
</dbReference>
<evidence type="ECO:0000313" key="8">
    <source>
        <dbReference type="EMBL" id="RGD73175.1"/>
    </source>
</evidence>
<evidence type="ECO:0000256" key="1">
    <source>
        <dbReference type="ARBA" id="ARBA00000073"/>
    </source>
</evidence>
<dbReference type="GO" id="GO:0003723">
    <property type="term" value="F:RNA binding"/>
    <property type="evidence" value="ECO:0007669"/>
    <property type="project" value="UniProtKB-KW"/>
</dbReference>
<dbReference type="EMBL" id="QUSM01000007">
    <property type="protein sequence ID" value="RGD73175.1"/>
    <property type="molecule type" value="Genomic_DNA"/>
</dbReference>
<gene>
    <name evidence="8" type="ORF">DW687_10555</name>
</gene>
<dbReference type="PROSITE" id="PS50889">
    <property type="entry name" value="S4"/>
    <property type="match status" value="1"/>
</dbReference>
<dbReference type="SUPFAM" id="SSF55174">
    <property type="entry name" value="Alpha-L RNA-binding motif"/>
    <property type="match status" value="1"/>
</dbReference>
<reference evidence="8 9" key="1">
    <citation type="submission" date="2018-08" db="EMBL/GenBank/DDBJ databases">
        <title>A genome reference for cultivated species of the human gut microbiota.</title>
        <authorList>
            <person name="Zou Y."/>
            <person name="Xue W."/>
            <person name="Luo G."/>
        </authorList>
    </citation>
    <scope>NUCLEOTIDE SEQUENCE [LARGE SCALE GENOMIC DNA]</scope>
    <source>
        <strain evidence="8 9">AM25-6</strain>
    </source>
</reference>
<evidence type="ECO:0000259" key="7">
    <source>
        <dbReference type="SMART" id="SM00363"/>
    </source>
</evidence>
<dbReference type="GO" id="GO:0120159">
    <property type="term" value="F:rRNA pseudouridine synthase activity"/>
    <property type="evidence" value="ECO:0007669"/>
    <property type="project" value="UniProtKB-ARBA"/>
</dbReference>
<keyword evidence="3" id="KW-0413">Isomerase</keyword>
<dbReference type="CDD" id="cd00165">
    <property type="entry name" value="S4"/>
    <property type="match status" value="1"/>
</dbReference>
<dbReference type="RefSeq" id="WP_117532695.1">
    <property type="nucleotide sequence ID" value="NZ_QUSM01000007.1"/>
</dbReference>
<dbReference type="Gene3D" id="3.10.290.10">
    <property type="entry name" value="RNA-binding S4 domain"/>
    <property type="match status" value="1"/>
</dbReference>
<dbReference type="InterPro" id="IPR036986">
    <property type="entry name" value="S4_RNA-bd_sf"/>
</dbReference>
<dbReference type="PANTHER" id="PTHR21600">
    <property type="entry name" value="MITOCHONDRIAL RNA PSEUDOURIDINE SYNTHASE"/>
    <property type="match status" value="1"/>
</dbReference>
<evidence type="ECO:0000256" key="4">
    <source>
        <dbReference type="ARBA" id="ARBA00031870"/>
    </source>
</evidence>
<evidence type="ECO:0000256" key="2">
    <source>
        <dbReference type="ARBA" id="ARBA00010876"/>
    </source>
</evidence>
<evidence type="ECO:0000313" key="9">
    <source>
        <dbReference type="Proteomes" id="UP000261212"/>
    </source>
</evidence>
<dbReference type="SUPFAM" id="SSF55120">
    <property type="entry name" value="Pseudouridine synthase"/>
    <property type="match status" value="1"/>
</dbReference>
<dbReference type="Proteomes" id="UP000261212">
    <property type="component" value="Unassembled WGS sequence"/>
</dbReference>
<comment type="catalytic activity">
    <reaction evidence="1">
        <text>a uridine in RNA = a pseudouridine in RNA</text>
        <dbReference type="Rhea" id="RHEA:48348"/>
        <dbReference type="Rhea" id="RHEA-COMP:12068"/>
        <dbReference type="Rhea" id="RHEA-COMP:12069"/>
        <dbReference type="ChEBI" id="CHEBI:65314"/>
        <dbReference type="ChEBI" id="CHEBI:65315"/>
    </reaction>
</comment>
<protein>
    <recommendedName>
        <fullName evidence="4">RNA pseudouridylate synthase</fullName>
    </recommendedName>
    <alternativeName>
        <fullName evidence="5">RNA-uridine isomerase</fullName>
    </alternativeName>
</protein>